<dbReference type="EMBL" id="LR796842">
    <property type="protein sequence ID" value="CAB4169609.1"/>
    <property type="molecule type" value="Genomic_DNA"/>
</dbReference>
<gene>
    <name evidence="2" type="ORF">UFOVP1070_40</name>
    <name evidence="3" type="ORF">UFOVP1302_44</name>
    <name evidence="4" type="ORF">UFOVP1416_68</name>
    <name evidence="1" type="ORF">UFOVP895_47</name>
</gene>
<proteinExistence type="predicted"/>
<evidence type="ECO:0000313" key="3">
    <source>
        <dbReference type="EMBL" id="CAB4195940.1"/>
    </source>
</evidence>
<name>A0A6J5QGI9_9CAUD</name>
<evidence type="ECO:0000313" key="2">
    <source>
        <dbReference type="EMBL" id="CAB4181476.1"/>
    </source>
</evidence>
<reference evidence="2" key="1">
    <citation type="submission" date="2020-05" db="EMBL/GenBank/DDBJ databases">
        <authorList>
            <person name="Chiriac C."/>
            <person name="Salcher M."/>
            <person name="Ghai R."/>
            <person name="Kavagutti S V."/>
        </authorList>
    </citation>
    <scope>NUCLEOTIDE SEQUENCE</scope>
</reference>
<protein>
    <submittedName>
        <fullName evidence="2">Uncharacterized protein</fullName>
    </submittedName>
</protein>
<dbReference type="EMBL" id="LR797379">
    <property type="protein sequence ID" value="CAB4211924.1"/>
    <property type="molecule type" value="Genomic_DNA"/>
</dbReference>
<evidence type="ECO:0000313" key="4">
    <source>
        <dbReference type="EMBL" id="CAB4211924.1"/>
    </source>
</evidence>
<accession>A0A6J5QGI9</accession>
<dbReference type="EMBL" id="LR797017">
    <property type="protein sequence ID" value="CAB4181476.1"/>
    <property type="molecule type" value="Genomic_DNA"/>
</dbReference>
<organism evidence="2">
    <name type="scientific">uncultured Caudovirales phage</name>
    <dbReference type="NCBI Taxonomy" id="2100421"/>
    <lineage>
        <taxon>Viruses</taxon>
        <taxon>Duplodnaviria</taxon>
        <taxon>Heunggongvirae</taxon>
        <taxon>Uroviricota</taxon>
        <taxon>Caudoviricetes</taxon>
        <taxon>Peduoviridae</taxon>
        <taxon>Maltschvirus</taxon>
        <taxon>Maltschvirus maltsch</taxon>
    </lineage>
</organism>
<dbReference type="EMBL" id="LR797245">
    <property type="protein sequence ID" value="CAB4195940.1"/>
    <property type="molecule type" value="Genomic_DNA"/>
</dbReference>
<evidence type="ECO:0000313" key="1">
    <source>
        <dbReference type="EMBL" id="CAB4169609.1"/>
    </source>
</evidence>
<sequence>MSDMETSTHKAEAALAYVKDGKLIMAIHGDIFGQDYRTILEPEVALKLAECLVRAVNGLSFSKKP</sequence>